<dbReference type="PRINTS" id="PR00377">
    <property type="entry name" value="IMPHPHTASES"/>
</dbReference>
<evidence type="ECO:0000313" key="5">
    <source>
        <dbReference type="EMBL" id="MER5173110.1"/>
    </source>
</evidence>
<organism evidence="5 6">
    <name type="scientific">Thioclava kandeliae</name>
    <dbReference type="NCBI Taxonomy" id="3070818"/>
    <lineage>
        <taxon>Bacteria</taxon>
        <taxon>Pseudomonadati</taxon>
        <taxon>Pseudomonadota</taxon>
        <taxon>Alphaproteobacteria</taxon>
        <taxon>Rhodobacterales</taxon>
        <taxon>Paracoccaceae</taxon>
        <taxon>Thioclava</taxon>
    </lineage>
</organism>
<dbReference type="InterPro" id="IPR020583">
    <property type="entry name" value="Inositol_monoP_metal-BS"/>
</dbReference>
<gene>
    <name evidence="5" type="ORF">VSX56_15170</name>
</gene>
<dbReference type="SUPFAM" id="SSF56655">
    <property type="entry name" value="Carbohydrate phosphatase"/>
    <property type="match status" value="1"/>
</dbReference>
<keyword evidence="4" id="KW-0460">Magnesium</keyword>
<comment type="similarity">
    <text evidence="1">Belongs to the inositol monophosphatase superfamily.</text>
</comment>
<evidence type="ECO:0000256" key="4">
    <source>
        <dbReference type="ARBA" id="ARBA00022842"/>
    </source>
</evidence>
<dbReference type="Proteomes" id="UP001438953">
    <property type="component" value="Unassembled WGS sequence"/>
</dbReference>
<evidence type="ECO:0000313" key="6">
    <source>
        <dbReference type="Proteomes" id="UP001438953"/>
    </source>
</evidence>
<sequence>MSNYQDDLQLLEDVAREAGDLSLRYWKQSPEAWNKPADAGPVSEADLAVNDFLEARLRGARPDYGWLSEESVDSTERLENERVFIIDPIDGTRAFLNEDPGFGQAIAVVENGRVVAGVVHMPALALTYTATADGPALLNGTPIRPSNATRIRGATVLTSKFSDDPGIWLNGFPGYKRSLRPSMAWRLCLVAEGRFDATISMRKSWEWDVAAASLIAERAGVTVTNRLGEPFGFNRPECQEDGLVVAPPELHADFMAQLRN</sequence>
<dbReference type="Gene3D" id="3.40.190.80">
    <property type="match status" value="1"/>
</dbReference>
<dbReference type="EMBL" id="JAYWLC010000015">
    <property type="protein sequence ID" value="MER5173110.1"/>
    <property type="molecule type" value="Genomic_DNA"/>
</dbReference>
<dbReference type="PANTHER" id="PTHR20854:SF4">
    <property type="entry name" value="INOSITOL-1-MONOPHOSPHATASE-RELATED"/>
    <property type="match status" value="1"/>
</dbReference>
<evidence type="ECO:0000256" key="2">
    <source>
        <dbReference type="ARBA" id="ARBA00022723"/>
    </source>
</evidence>
<dbReference type="PANTHER" id="PTHR20854">
    <property type="entry name" value="INOSITOL MONOPHOSPHATASE"/>
    <property type="match status" value="1"/>
</dbReference>
<dbReference type="Pfam" id="PF00459">
    <property type="entry name" value="Inositol_P"/>
    <property type="match status" value="1"/>
</dbReference>
<dbReference type="PROSITE" id="PS00629">
    <property type="entry name" value="IMP_1"/>
    <property type="match status" value="1"/>
</dbReference>
<evidence type="ECO:0000256" key="3">
    <source>
        <dbReference type="ARBA" id="ARBA00022801"/>
    </source>
</evidence>
<dbReference type="GO" id="GO:0008441">
    <property type="term" value="F:3'(2'),5'-bisphosphate nucleotidase activity"/>
    <property type="evidence" value="ECO:0007669"/>
    <property type="project" value="UniProtKB-EC"/>
</dbReference>
<name>A0ABV1SJP1_9RHOB</name>
<keyword evidence="6" id="KW-1185">Reference proteome</keyword>
<proteinExistence type="inferred from homology"/>
<keyword evidence="2" id="KW-0479">Metal-binding</keyword>
<accession>A0ABV1SJP1</accession>
<dbReference type="EC" id="3.1.3.7" evidence="5"/>
<evidence type="ECO:0000256" key="1">
    <source>
        <dbReference type="ARBA" id="ARBA00009759"/>
    </source>
</evidence>
<dbReference type="Gene3D" id="3.30.540.10">
    <property type="entry name" value="Fructose-1,6-Bisphosphatase, subunit A, domain 1"/>
    <property type="match status" value="1"/>
</dbReference>
<protein>
    <submittedName>
        <fullName evidence="5">3'(2'),5'-bisphosphate nucleotidase CysQ</fullName>
        <ecNumber evidence="5">3.1.3.7</ecNumber>
    </submittedName>
</protein>
<comment type="caution">
    <text evidence="5">The sequence shown here is derived from an EMBL/GenBank/DDBJ whole genome shotgun (WGS) entry which is preliminary data.</text>
</comment>
<dbReference type="InterPro" id="IPR000760">
    <property type="entry name" value="Inositol_monophosphatase-like"/>
</dbReference>
<keyword evidence="3 5" id="KW-0378">Hydrolase</keyword>
<dbReference type="CDD" id="cd01638">
    <property type="entry name" value="CysQ"/>
    <property type="match status" value="1"/>
</dbReference>
<reference evidence="5 6" key="1">
    <citation type="submission" date="2024-06" db="EMBL/GenBank/DDBJ databases">
        <title>Thioclava kandeliae sp. nov. from a rhizosphere soil sample of Kandelia candel in a mangrove.</title>
        <authorList>
            <person name="Mu T."/>
        </authorList>
    </citation>
    <scope>NUCLEOTIDE SEQUENCE [LARGE SCALE GENOMIC DNA]</scope>
    <source>
        <strain evidence="5 6">CPCC 100088</strain>
    </source>
</reference>